<dbReference type="RefSeq" id="WP_311664381.1">
    <property type="nucleotide sequence ID" value="NZ_JAVREO010000002.1"/>
</dbReference>
<feature type="compositionally biased region" description="Gly residues" evidence="1">
    <location>
        <begin position="90"/>
        <end position="102"/>
    </location>
</feature>
<evidence type="ECO:0000256" key="1">
    <source>
        <dbReference type="SAM" id="MobiDB-lite"/>
    </source>
</evidence>
<organism evidence="3 4">
    <name type="scientific">Streptomyces chisholmiae</name>
    <dbReference type="NCBI Taxonomy" id="3075540"/>
    <lineage>
        <taxon>Bacteria</taxon>
        <taxon>Bacillati</taxon>
        <taxon>Actinomycetota</taxon>
        <taxon>Actinomycetes</taxon>
        <taxon>Kitasatosporales</taxon>
        <taxon>Streptomycetaceae</taxon>
        <taxon>Streptomyces</taxon>
    </lineage>
</organism>
<reference evidence="4" key="1">
    <citation type="submission" date="2023-07" db="EMBL/GenBank/DDBJ databases">
        <title>30 novel species of actinomycetes from the DSMZ collection.</title>
        <authorList>
            <person name="Nouioui I."/>
        </authorList>
    </citation>
    <scope>NUCLEOTIDE SEQUENCE [LARGE SCALE GENOMIC DNA]</scope>
    <source>
        <strain evidence="4">DSM 44915</strain>
    </source>
</reference>
<proteinExistence type="predicted"/>
<dbReference type="EMBL" id="JAVREO010000002">
    <property type="protein sequence ID" value="MDT0265232.1"/>
    <property type="molecule type" value="Genomic_DNA"/>
</dbReference>
<sequence>MSRFGHAQDGGPGGQRVLRRHRFEPARLVLGLCLLPIAALFILHATGETELPVGARFTMLPAALLLAAVVAVIAMTVRRTGSRGPAGPPGDEGAGGPGEGAS</sequence>
<evidence type="ECO:0000313" key="3">
    <source>
        <dbReference type="EMBL" id="MDT0265232.1"/>
    </source>
</evidence>
<feature type="transmembrane region" description="Helical" evidence="2">
    <location>
        <begin position="26"/>
        <end position="45"/>
    </location>
</feature>
<comment type="caution">
    <text evidence="3">The sequence shown here is derived from an EMBL/GenBank/DDBJ whole genome shotgun (WGS) entry which is preliminary data.</text>
</comment>
<accession>A0ABU2JJR8</accession>
<feature type="transmembrane region" description="Helical" evidence="2">
    <location>
        <begin position="57"/>
        <end position="77"/>
    </location>
</feature>
<protein>
    <recommendedName>
        <fullName evidence="5">Integral membrane protein</fullName>
    </recommendedName>
</protein>
<keyword evidence="2" id="KW-0472">Membrane</keyword>
<evidence type="ECO:0000313" key="4">
    <source>
        <dbReference type="Proteomes" id="UP001183410"/>
    </source>
</evidence>
<dbReference type="Proteomes" id="UP001183410">
    <property type="component" value="Unassembled WGS sequence"/>
</dbReference>
<gene>
    <name evidence="3" type="ORF">RM844_02890</name>
</gene>
<name>A0ABU2JJR8_9ACTN</name>
<feature type="region of interest" description="Disordered" evidence="1">
    <location>
        <begin position="80"/>
        <end position="102"/>
    </location>
</feature>
<evidence type="ECO:0000256" key="2">
    <source>
        <dbReference type="SAM" id="Phobius"/>
    </source>
</evidence>
<keyword evidence="4" id="KW-1185">Reference proteome</keyword>
<keyword evidence="2" id="KW-0812">Transmembrane</keyword>
<keyword evidence="2" id="KW-1133">Transmembrane helix</keyword>
<evidence type="ECO:0008006" key="5">
    <source>
        <dbReference type="Google" id="ProtNLM"/>
    </source>
</evidence>